<evidence type="ECO:0000313" key="4">
    <source>
        <dbReference type="Proteomes" id="UP001472074"/>
    </source>
</evidence>
<sequence length="208" mass="23647">MKVLEVDSLLAGIHETSNQLSILKDQVSQVQVSIQELVSLEDAFKGQGGQAIRAFYQECHQPFLQFLESWIDEYRSYLKSFIGSLGNLEPSPSGFIRQEFLEHELQQGLRNTLQITAELREEANEIMKSVSDIVALPWLEVGRFIQATKSAEDSSRETVQKLEDFDHRETAALDPILHDLNLMNQYIQKIAGMFQSSSLSLAQYQPKL</sequence>
<dbReference type="PROSITE" id="PS51756">
    <property type="entry name" value="LXG"/>
    <property type="match status" value="1"/>
</dbReference>
<dbReference type="InterPro" id="IPR051768">
    <property type="entry name" value="Bact_secretion_toxin"/>
</dbReference>
<reference evidence="3 4" key="1">
    <citation type="submission" date="2024-04" db="EMBL/GenBank/DDBJ databases">
        <title>Screening of coral probiotics and analysis of their probiotic properties.</title>
        <authorList>
            <person name="Wang S."/>
        </authorList>
    </citation>
    <scope>NUCLEOTIDE SEQUENCE [LARGE SCALE GENOMIC DNA]</scope>
    <source>
        <strain evidence="3 4">GXU-Z9</strain>
    </source>
</reference>
<dbReference type="Proteomes" id="UP001472074">
    <property type="component" value="Chromosome"/>
</dbReference>
<dbReference type="PANTHER" id="PTHR34976:SF2">
    <property type="entry name" value="TYPE VII SECRETION SYSTEM PROTEIN ESSD"/>
    <property type="match status" value="1"/>
</dbReference>
<dbReference type="Pfam" id="PF04740">
    <property type="entry name" value="LXG"/>
    <property type="match status" value="1"/>
</dbReference>
<feature type="domain" description="LXG" evidence="2">
    <location>
        <begin position="1"/>
        <end position="208"/>
    </location>
</feature>
<comment type="similarity">
    <text evidence="1">In the N-terminal section; belongs to the LXG family.</text>
</comment>
<keyword evidence="4" id="KW-1185">Reference proteome</keyword>
<organism evidence="3 4">
    <name type="scientific">Cytobacillus pseudoceanisediminis</name>
    <dbReference type="NCBI Taxonomy" id="3051614"/>
    <lineage>
        <taxon>Bacteria</taxon>
        <taxon>Bacillati</taxon>
        <taxon>Bacillota</taxon>
        <taxon>Bacilli</taxon>
        <taxon>Bacillales</taxon>
        <taxon>Bacillaceae</taxon>
        <taxon>Cytobacillus</taxon>
    </lineage>
</organism>
<proteinExistence type="inferred from homology"/>
<dbReference type="PANTHER" id="PTHR34976">
    <property type="entry name" value="RIBONUCLEASE YQCG-RELATED"/>
    <property type="match status" value="1"/>
</dbReference>
<accession>A0ABZ2ZIQ0</accession>
<evidence type="ECO:0000313" key="3">
    <source>
        <dbReference type="EMBL" id="WZP07583.1"/>
    </source>
</evidence>
<dbReference type="InterPro" id="IPR006829">
    <property type="entry name" value="LXG_dom"/>
</dbReference>
<protein>
    <submittedName>
        <fullName evidence="3">LXG domain-containing protein</fullName>
    </submittedName>
</protein>
<gene>
    <name evidence="3" type="ORF">AADC60_26650</name>
</gene>
<evidence type="ECO:0000259" key="2">
    <source>
        <dbReference type="PROSITE" id="PS51756"/>
    </source>
</evidence>
<dbReference type="EMBL" id="CP151651">
    <property type="protein sequence ID" value="WZP07583.1"/>
    <property type="molecule type" value="Genomic_DNA"/>
</dbReference>
<name>A0ABZ2ZIQ0_9BACI</name>
<evidence type="ECO:0000256" key="1">
    <source>
        <dbReference type="ARBA" id="ARBA00034117"/>
    </source>
</evidence>
<dbReference type="RefSeq" id="WP_342025832.1">
    <property type="nucleotide sequence ID" value="NZ_CP151651.1"/>
</dbReference>